<sequence length="457" mass="50407">GVQNRRNSYEDGVLGTTCPIPPGKNFTYILQMKDQIGSFFYFPSLGFQKAAGGFGIIKILSRPLIPVPFDPPADDFSLLIGDWYTANHTSLRATLDGGSNLAFPDGILINGRGPNVTSFTVQQGKTYRFRICNVGLRSSLNVRIQAHKMLVVEVEGTHTLQIGYSSLDLHLGQCTSVLVAADQPPQDYFIVVSSRFTSPVLLATAFLRYAYSNRPASGPLPGGPTVEVDWSLNQARSIRTNLTASGPRPNPQGSYHYGMINTTSTIRLSGSGGVVNNKQRYGINSVSFVAADTPLKIADYYNIPGVFRVGSISTAPTNGGIYLDTSVMGADYRAFVEIVFENHEDVVQSYHFSGYSFWVVGMDGGPWTAASRDQYNLRDAVSRSSVQVYPGSWTAIYVALDNVGMWNIRSEWWERQYLGQQFYLRVYTTSTSLRDEYPIPKNAILCGRATGRRTRPL</sequence>
<dbReference type="GO" id="GO:0016491">
    <property type="term" value="F:oxidoreductase activity"/>
    <property type="evidence" value="ECO:0007669"/>
    <property type="project" value="InterPro"/>
</dbReference>
<dbReference type="Gene3D" id="2.60.40.420">
    <property type="entry name" value="Cupredoxins - blue copper proteins"/>
    <property type="match status" value="3"/>
</dbReference>
<keyword evidence="2" id="KW-0325">Glycoprotein</keyword>
<comment type="similarity">
    <text evidence="1">Belongs to the multicopper oxidase family.</text>
</comment>
<dbReference type="FunFam" id="2.60.40.420:FF:000012">
    <property type="entry name" value="Monocopper oxidase-like protein"/>
    <property type="match status" value="1"/>
</dbReference>
<dbReference type="AlphaFoldDB" id="S8C0E1"/>
<feature type="non-terminal residue" evidence="6">
    <location>
        <position position="1"/>
    </location>
</feature>
<dbReference type="Pfam" id="PF07732">
    <property type="entry name" value="Cu-oxidase_3"/>
    <property type="match status" value="1"/>
</dbReference>
<dbReference type="SUPFAM" id="SSF49503">
    <property type="entry name" value="Cupredoxins"/>
    <property type="match status" value="3"/>
</dbReference>
<protein>
    <submittedName>
        <fullName evidence="6">Uncharacterized protein</fullName>
    </submittedName>
</protein>
<comment type="caution">
    <text evidence="6">The sequence shown here is derived from an EMBL/GenBank/DDBJ whole genome shotgun (WGS) entry which is preliminary data.</text>
</comment>
<dbReference type="Proteomes" id="UP000015453">
    <property type="component" value="Unassembled WGS sequence"/>
</dbReference>
<organism evidence="6 7">
    <name type="scientific">Genlisea aurea</name>
    <dbReference type="NCBI Taxonomy" id="192259"/>
    <lineage>
        <taxon>Eukaryota</taxon>
        <taxon>Viridiplantae</taxon>
        <taxon>Streptophyta</taxon>
        <taxon>Embryophyta</taxon>
        <taxon>Tracheophyta</taxon>
        <taxon>Spermatophyta</taxon>
        <taxon>Magnoliopsida</taxon>
        <taxon>eudicotyledons</taxon>
        <taxon>Gunneridae</taxon>
        <taxon>Pentapetalae</taxon>
        <taxon>asterids</taxon>
        <taxon>lamiids</taxon>
        <taxon>Lamiales</taxon>
        <taxon>Lentibulariaceae</taxon>
        <taxon>Genlisea</taxon>
    </lineage>
</organism>
<feature type="domain" description="Plastocyanin-like" evidence="5">
    <location>
        <begin position="1"/>
        <end position="62"/>
    </location>
</feature>
<dbReference type="Pfam" id="PF00394">
    <property type="entry name" value="Cu-oxidase"/>
    <property type="match status" value="1"/>
</dbReference>
<dbReference type="PANTHER" id="PTHR11709">
    <property type="entry name" value="MULTI-COPPER OXIDASE"/>
    <property type="match status" value="1"/>
</dbReference>
<evidence type="ECO:0000259" key="4">
    <source>
        <dbReference type="Pfam" id="PF07731"/>
    </source>
</evidence>
<evidence type="ECO:0000256" key="2">
    <source>
        <dbReference type="ARBA" id="ARBA00023180"/>
    </source>
</evidence>
<dbReference type="InterPro" id="IPR045087">
    <property type="entry name" value="Cu-oxidase_fam"/>
</dbReference>
<dbReference type="FunFam" id="2.60.40.420:FF:000016">
    <property type="entry name" value="Monocopper oxidase-like protein"/>
    <property type="match status" value="1"/>
</dbReference>
<evidence type="ECO:0000259" key="5">
    <source>
        <dbReference type="Pfam" id="PF07732"/>
    </source>
</evidence>
<dbReference type="InterPro" id="IPR001117">
    <property type="entry name" value="Cu-oxidase_2nd"/>
</dbReference>
<gene>
    <name evidence="6" type="ORF">M569_16956</name>
</gene>
<dbReference type="InterPro" id="IPR011707">
    <property type="entry name" value="Cu-oxidase-like_N"/>
</dbReference>
<dbReference type="InterPro" id="IPR011706">
    <property type="entry name" value="Cu-oxidase_C"/>
</dbReference>
<evidence type="ECO:0000313" key="7">
    <source>
        <dbReference type="Proteomes" id="UP000015453"/>
    </source>
</evidence>
<dbReference type="EMBL" id="AUSU01009765">
    <property type="protein sequence ID" value="EPS57861.1"/>
    <property type="molecule type" value="Genomic_DNA"/>
</dbReference>
<keyword evidence="7" id="KW-1185">Reference proteome</keyword>
<dbReference type="Pfam" id="PF07731">
    <property type="entry name" value="Cu-oxidase_2"/>
    <property type="match status" value="1"/>
</dbReference>
<proteinExistence type="inferred from homology"/>
<name>S8C0E1_9LAMI</name>
<dbReference type="InterPro" id="IPR008972">
    <property type="entry name" value="Cupredoxin"/>
</dbReference>
<dbReference type="OrthoDB" id="2121828at2759"/>
<reference evidence="6 7" key="1">
    <citation type="journal article" date="2013" name="BMC Genomics">
        <title>The miniature genome of a carnivorous plant Genlisea aurea contains a low number of genes and short non-coding sequences.</title>
        <authorList>
            <person name="Leushkin E.V."/>
            <person name="Sutormin R.A."/>
            <person name="Nabieva E.R."/>
            <person name="Penin A.A."/>
            <person name="Kondrashov A.S."/>
            <person name="Logacheva M.D."/>
        </authorList>
    </citation>
    <scope>NUCLEOTIDE SEQUENCE [LARGE SCALE GENOMIC DNA]</scope>
</reference>
<dbReference type="PANTHER" id="PTHR11709:SF387">
    <property type="entry name" value="OS04G0561900 PROTEIN"/>
    <property type="match status" value="1"/>
</dbReference>
<feature type="domain" description="Plastocyanin-like" evidence="4">
    <location>
        <begin position="293"/>
        <end position="429"/>
    </location>
</feature>
<evidence type="ECO:0000256" key="1">
    <source>
        <dbReference type="ARBA" id="ARBA00010609"/>
    </source>
</evidence>
<feature type="domain" description="Plastocyanin-like" evidence="3">
    <location>
        <begin position="75"/>
        <end position="210"/>
    </location>
</feature>
<accession>S8C0E1</accession>
<dbReference type="GO" id="GO:0005507">
    <property type="term" value="F:copper ion binding"/>
    <property type="evidence" value="ECO:0007669"/>
    <property type="project" value="InterPro"/>
</dbReference>
<evidence type="ECO:0000313" key="6">
    <source>
        <dbReference type="EMBL" id="EPS57861.1"/>
    </source>
</evidence>
<evidence type="ECO:0000259" key="3">
    <source>
        <dbReference type="Pfam" id="PF00394"/>
    </source>
</evidence>